<gene>
    <name evidence="1" type="ORF">GSLYS_00007358001</name>
</gene>
<dbReference type="EMBL" id="CAXITT010000141">
    <property type="protein sequence ID" value="CAL1533340.1"/>
    <property type="molecule type" value="Genomic_DNA"/>
</dbReference>
<keyword evidence="2" id="KW-1185">Reference proteome</keyword>
<organism evidence="1 2">
    <name type="scientific">Lymnaea stagnalis</name>
    <name type="common">Great pond snail</name>
    <name type="synonym">Helix stagnalis</name>
    <dbReference type="NCBI Taxonomy" id="6523"/>
    <lineage>
        <taxon>Eukaryota</taxon>
        <taxon>Metazoa</taxon>
        <taxon>Spiralia</taxon>
        <taxon>Lophotrochozoa</taxon>
        <taxon>Mollusca</taxon>
        <taxon>Gastropoda</taxon>
        <taxon>Heterobranchia</taxon>
        <taxon>Euthyneura</taxon>
        <taxon>Panpulmonata</taxon>
        <taxon>Hygrophila</taxon>
        <taxon>Lymnaeoidea</taxon>
        <taxon>Lymnaeidae</taxon>
        <taxon>Lymnaea</taxon>
    </lineage>
</organism>
<sequence length="124" mass="13691">ELLTDNNDTTCYKNDNKRIEVNFSEPVVITWARVVFNKSALVVITALEFTAVINGTQVTKSCPSFRTPHIKYNSFDVFCIGKFIVKSVTLKWKGTGQVCSLYINAGRNVELGGAAVEGCNPLKL</sequence>
<feature type="non-terminal residue" evidence="1">
    <location>
        <position position="1"/>
    </location>
</feature>
<proteinExistence type="predicted"/>
<evidence type="ECO:0000313" key="2">
    <source>
        <dbReference type="Proteomes" id="UP001497497"/>
    </source>
</evidence>
<dbReference type="Proteomes" id="UP001497497">
    <property type="component" value="Unassembled WGS sequence"/>
</dbReference>
<dbReference type="AlphaFoldDB" id="A0AAV2HIP0"/>
<name>A0AAV2HIP0_LYMST</name>
<protein>
    <submittedName>
        <fullName evidence="1">Uncharacterized protein</fullName>
    </submittedName>
</protein>
<comment type="caution">
    <text evidence="1">The sequence shown here is derived from an EMBL/GenBank/DDBJ whole genome shotgun (WGS) entry which is preliminary data.</text>
</comment>
<accession>A0AAV2HIP0</accession>
<reference evidence="1 2" key="1">
    <citation type="submission" date="2024-04" db="EMBL/GenBank/DDBJ databases">
        <authorList>
            <consortium name="Genoscope - CEA"/>
            <person name="William W."/>
        </authorList>
    </citation>
    <scope>NUCLEOTIDE SEQUENCE [LARGE SCALE GENOMIC DNA]</scope>
</reference>
<evidence type="ECO:0000313" key="1">
    <source>
        <dbReference type="EMBL" id="CAL1533340.1"/>
    </source>
</evidence>